<dbReference type="InterPro" id="IPR015856">
    <property type="entry name" value="ABC_transpr_CbiO/EcfA_su"/>
</dbReference>
<feature type="domain" description="ABC transporter" evidence="8">
    <location>
        <begin position="2"/>
        <end position="243"/>
    </location>
</feature>
<evidence type="ECO:0000256" key="5">
    <source>
        <dbReference type="ARBA" id="ARBA00022840"/>
    </source>
</evidence>
<keyword evidence="3" id="KW-0813">Transport</keyword>
<proteinExistence type="inferred from homology"/>
<keyword evidence="4" id="KW-0547">Nucleotide-binding</keyword>
<dbReference type="PANTHER" id="PTHR43553">
    <property type="entry name" value="HEAVY METAL TRANSPORTER"/>
    <property type="match status" value="1"/>
</dbReference>
<dbReference type="InterPro" id="IPR003439">
    <property type="entry name" value="ABC_transporter-like_ATP-bd"/>
</dbReference>
<protein>
    <submittedName>
        <fullName evidence="9">Energy-coupling factor ABC transporter ATP-binding protein</fullName>
    </submittedName>
</protein>
<dbReference type="SUPFAM" id="SSF52540">
    <property type="entry name" value="P-loop containing nucleoside triphosphate hydrolases"/>
    <property type="match status" value="1"/>
</dbReference>
<dbReference type="CDD" id="cd03225">
    <property type="entry name" value="ABC_cobalt_CbiO_domain1"/>
    <property type="match status" value="1"/>
</dbReference>
<dbReference type="PANTHER" id="PTHR43553:SF24">
    <property type="entry name" value="ENERGY-COUPLING FACTOR TRANSPORTER ATP-BINDING PROTEIN ECFA1"/>
    <property type="match status" value="1"/>
</dbReference>
<evidence type="ECO:0000256" key="2">
    <source>
        <dbReference type="ARBA" id="ARBA00005417"/>
    </source>
</evidence>
<dbReference type="Gene3D" id="3.40.50.300">
    <property type="entry name" value="P-loop containing nucleotide triphosphate hydrolases"/>
    <property type="match status" value="1"/>
</dbReference>
<dbReference type="PROSITE" id="PS50893">
    <property type="entry name" value="ABC_TRANSPORTER_2"/>
    <property type="match status" value="1"/>
</dbReference>
<comment type="subcellular location">
    <subcellularLocation>
        <location evidence="1">Cell membrane</location>
        <topology evidence="1">Peripheral membrane protein</topology>
    </subcellularLocation>
</comment>
<evidence type="ECO:0000313" key="9">
    <source>
        <dbReference type="EMBL" id="MFC7324861.1"/>
    </source>
</evidence>
<dbReference type="SMART" id="SM00382">
    <property type="entry name" value="AAA"/>
    <property type="match status" value="1"/>
</dbReference>
<dbReference type="RefSeq" id="WP_256409057.1">
    <property type="nucleotide sequence ID" value="NZ_JANHDN010000004.1"/>
</dbReference>
<keyword evidence="5 9" id="KW-0067">ATP-binding</keyword>
<comment type="caution">
    <text evidence="9">The sequence shown here is derived from an EMBL/GenBank/DDBJ whole genome shotgun (WGS) entry which is preliminary data.</text>
</comment>
<dbReference type="EMBL" id="JBHTBL010000008">
    <property type="protein sequence ID" value="MFC7324861.1"/>
    <property type="molecule type" value="Genomic_DNA"/>
</dbReference>
<evidence type="ECO:0000313" key="10">
    <source>
        <dbReference type="Proteomes" id="UP001596545"/>
    </source>
</evidence>
<evidence type="ECO:0000256" key="3">
    <source>
        <dbReference type="ARBA" id="ARBA00022448"/>
    </source>
</evidence>
<dbReference type="InterPro" id="IPR050095">
    <property type="entry name" value="ECF_ABC_transporter_ATP-bd"/>
</dbReference>
<comment type="similarity">
    <text evidence="2">Belongs to the ABC transporter superfamily.</text>
</comment>
<evidence type="ECO:0000256" key="6">
    <source>
        <dbReference type="ARBA" id="ARBA00023136"/>
    </source>
</evidence>
<evidence type="ECO:0000256" key="4">
    <source>
        <dbReference type="ARBA" id="ARBA00022741"/>
    </source>
</evidence>
<keyword evidence="10" id="KW-1185">Reference proteome</keyword>
<name>A0ABD6AKR2_9EURY</name>
<dbReference type="GO" id="GO:0005886">
    <property type="term" value="C:plasma membrane"/>
    <property type="evidence" value="ECO:0007669"/>
    <property type="project" value="UniProtKB-SubCell"/>
</dbReference>
<sequence>MIDVDGVTCRYGGTGAGERDGGGVVAVDDVSLSVPDGEFLVVAGANGSGKTTLVRTFNGLVEPDSGSVSVNGTPVGDDLVAARTAVGMVFQEPRDQFVAATVGADVAFGPENLGLSHAEIDRRVGAALDAVNMGGRGDDRIASLSGGERERVAIAGALAMEPDHLVLDEPFTGLDEPARRSVVDGLRERHRAGTGVVVVTHDLRDVLGLADRVVGLSDGRIAVDAPPDAAVADLPGLDVRVPEGALTDRGGDHVPASDP</sequence>
<reference evidence="9 10" key="1">
    <citation type="journal article" date="2019" name="Int. J. Syst. Evol. Microbiol.">
        <title>The Global Catalogue of Microorganisms (GCM) 10K type strain sequencing project: providing services to taxonomists for standard genome sequencing and annotation.</title>
        <authorList>
            <consortium name="The Broad Institute Genomics Platform"/>
            <consortium name="The Broad Institute Genome Sequencing Center for Infectious Disease"/>
            <person name="Wu L."/>
            <person name="Ma J."/>
        </authorList>
    </citation>
    <scope>NUCLEOTIDE SEQUENCE [LARGE SCALE GENOMIC DNA]</scope>
    <source>
        <strain evidence="9 10">CGMCC 1.12554</strain>
    </source>
</reference>
<dbReference type="Proteomes" id="UP001596545">
    <property type="component" value="Unassembled WGS sequence"/>
</dbReference>
<gene>
    <name evidence="9" type="ORF">ACFQMF_09750</name>
</gene>
<dbReference type="GO" id="GO:0005524">
    <property type="term" value="F:ATP binding"/>
    <property type="evidence" value="ECO:0007669"/>
    <property type="project" value="UniProtKB-KW"/>
</dbReference>
<dbReference type="InterPro" id="IPR003593">
    <property type="entry name" value="AAA+_ATPase"/>
</dbReference>
<keyword evidence="6" id="KW-0472">Membrane</keyword>
<dbReference type="Pfam" id="PF00005">
    <property type="entry name" value="ABC_tran"/>
    <property type="match status" value="1"/>
</dbReference>
<dbReference type="InterPro" id="IPR027417">
    <property type="entry name" value="P-loop_NTPase"/>
</dbReference>
<accession>A0ABD6AKR2</accession>
<dbReference type="AlphaFoldDB" id="A0ABD6AKR2"/>
<evidence type="ECO:0000256" key="7">
    <source>
        <dbReference type="ARBA" id="ARBA00025157"/>
    </source>
</evidence>
<organism evidence="9 10">
    <name type="scientific">Halorubrum rutilum</name>
    <dbReference type="NCBI Taxonomy" id="1364933"/>
    <lineage>
        <taxon>Archaea</taxon>
        <taxon>Methanobacteriati</taxon>
        <taxon>Methanobacteriota</taxon>
        <taxon>Stenosarchaea group</taxon>
        <taxon>Halobacteria</taxon>
        <taxon>Halobacteriales</taxon>
        <taxon>Haloferacaceae</taxon>
        <taxon>Halorubrum</taxon>
    </lineage>
</organism>
<comment type="function">
    <text evidence="7">Probably part of an ABC transporter complex. Responsible for energy coupling to the transport system.</text>
</comment>
<evidence type="ECO:0000256" key="1">
    <source>
        <dbReference type="ARBA" id="ARBA00004202"/>
    </source>
</evidence>
<evidence type="ECO:0000259" key="8">
    <source>
        <dbReference type="PROSITE" id="PS50893"/>
    </source>
</evidence>